<proteinExistence type="inferred from homology"/>
<evidence type="ECO:0000256" key="2">
    <source>
        <dbReference type="ARBA" id="ARBA00021310"/>
    </source>
</evidence>
<dbReference type="Gene3D" id="1.20.1440.120">
    <property type="entry name" value="Recombination protein O, C-terminal domain"/>
    <property type="match status" value="1"/>
</dbReference>
<reference evidence="10" key="1">
    <citation type="journal article" date="2019" name="Int. J. Syst. Evol. Microbiol.">
        <title>The Global Catalogue of Microorganisms (GCM) 10K type strain sequencing project: providing services to taxonomists for standard genome sequencing and annotation.</title>
        <authorList>
            <consortium name="The Broad Institute Genomics Platform"/>
            <consortium name="The Broad Institute Genome Sequencing Center for Infectious Disease"/>
            <person name="Wu L."/>
            <person name="Ma J."/>
        </authorList>
    </citation>
    <scope>NUCLEOTIDE SEQUENCE [LARGE SCALE GENOMIC DNA]</scope>
    <source>
        <strain evidence="10">CCUG 61697</strain>
    </source>
</reference>
<evidence type="ECO:0000256" key="1">
    <source>
        <dbReference type="ARBA" id="ARBA00007452"/>
    </source>
</evidence>
<dbReference type="PANTHER" id="PTHR33991:SF1">
    <property type="entry name" value="DNA REPAIR PROTEIN RECO"/>
    <property type="match status" value="1"/>
</dbReference>
<name>A0ABW3JBT2_9HYPH</name>
<dbReference type="InterPro" id="IPR003717">
    <property type="entry name" value="RecO"/>
</dbReference>
<organism evidence="9 10">
    <name type="scientific">Methyloligella solikamskensis</name>
    <dbReference type="NCBI Taxonomy" id="1177756"/>
    <lineage>
        <taxon>Bacteria</taxon>
        <taxon>Pseudomonadati</taxon>
        <taxon>Pseudomonadota</taxon>
        <taxon>Alphaproteobacteria</taxon>
        <taxon>Hyphomicrobiales</taxon>
        <taxon>Hyphomicrobiaceae</taxon>
        <taxon>Methyloligella</taxon>
    </lineage>
</organism>
<dbReference type="InterPro" id="IPR037278">
    <property type="entry name" value="ARFGAP/RecO"/>
</dbReference>
<evidence type="ECO:0000313" key="9">
    <source>
        <dbReference type="EMBL" id="MFD0987350.1"/>
    </source>
</evidence>
<dbReference type="SUPFAM" id="SSF57863">
    <property type="entry name" value="ArfGap/RecO-like zinc finger"/>
    <property type="match status" value="1"/>
</dbReference>
<protein>
    <recommendedName>
        <fullName evidence="2 7">DNA repair protein RecO</fullName>
    </recommendedName>
    <alternativeName>
        <fullName evidence="6 7">Recombination protein O</fullName>
    </alternativeName>
</protein>
<evidence type="ECO:0000259" key="8">
    <source>
        <dbReference type="Pfam" id="PF11967"/>
    </source>
</evidence>
<comment type="caution">
    <text evidence="9">The sequence shown here is derived from an EMBL/GenBank/DDBJ whole genome shotgun (WGS) entry which is preliminary data.</text>
</comment>
<feature type="domain" description="DNA replication/recombination mediator RecO N-terminal" evidence="8">
    <location>
        <begin position="1"/>
        <end position="76"/>
    </location>
</feature>
<dbReference type="Proteomes" id="UP001597102">
    <property type="component" value="Unassembled WGS sequence"/>
</dbReference>
<comment type="function">
    <text evidence="7">Involved in DNA repair and RecF pathway recombination.</text>
</comment>
<evidence type="ECO:0000256" key="6">
    <source>
        <dbReference type="ARBA" id="ARBA00033409"/>
    </source>
</evidence>
<dbReference type="Gene3D" id="2.40.50.140">
    <property type="entry name" value="Nucleic acid-binding proteins"/>
    <property type="match status" value="1"/>
</dbReference>
<dbReference type="NCBIfam" id="TIGR00613">
    <property type="entry name" value="reco"/>
    <property type="match status" value="1"/>
</dbReference>
<keyword evidence="4 7" id="KW-0233">DNA recombination</keyword>
<dbReference type="SUPFAM" id="SSF50249">
    <property type="entry name" value="Nucleic acid-binding proteins"/>
    <property type="match status" value="1"/>
</dbReference>
<evidence type="ECO:0000313" key="10">
    <source>
        <dbReference type="Proteomes" id="UP001597102"/>
    </source>
</evidence>
<dbReference type="Pfam" id="PF11967">
    <property type="entry name" value="RecO_N"/>
    <property type="match status" value="1"/>
</dbReference>
<dbReference type="RefSeq" id="WP_379089152.1">
    <property type="nucleotide sequence ID" value="NZ_JBHTJO010000001.1"/>
</dbReference>
<evidence type="ECO:0000256" key="7">
    <source>
        <dbReference type="HAMAP-Rule" id="MF_00201"/>
    </source>
</evidence>
<evidence type="ECO:0000256" key="4">
    <source>
        <dbReference type="ARBA" id="ARBA00023172"/>
    </source>
</evidence>
<comment type="similarity">
    <text evidence="1 7">Belongs to the RecO family.</text>
</comment>
<dbReference type="HAMAP" id="MF_00201">
    <property type="entry name" value="RecO"/>
    <property type="match status" value="1"/>
</dbReference>
<sequence>MDWRDDGILLSTRPLGEANAIAELLTEEHGRHLGLVRGGRSRRLRPLLQPSNLLHITWRARLPEHLGSITVELMQAYAAGVLDDHAALLGIESLTSMARMLPERDPHPALYHGARAVLETLDDPKVWPARLVRWELEFLADMGFGIDLSECAATGTMEDLIFVSPKSGRAVSKEAGEPYADKLFRLPAFLIDEEATASPEDIADGFRLSGYFLDRDLYSPQGEPLPAARERLLARL</sequence>
<evidence type="ECO:0000256" key="5">
    <source>
        <dbReference type="ARBA" id="ARBA00023204"/>
    </source>
</evidence>
<dbReference type="InterPro" id="IPR012340">
    <property type="entry name" value="NA-bd_OB-fold"/>
</dbReference>
<dbReference type="PANTHER" id="PTHR33991">
    <property type="entry name" value="DNA REPAIR PROTEIN RECO"/>
    <property type="match status" value="1"/>
</dbReference>
<accession>A0ABW3JBT2</accession>
<dbReference type="Pfam" id="PF02565">
    <property type="entry name" value="RecO_C"/>
    <property type="match status" value="1"/>
</dbReference>
<keyword evidence="5 7" id="KW-0234">DNA repair</keyword>
<dbReference type="InterPro" id="IPR022572">
    <property type="entry name" value="DNA_rep/recomb_RecO_N"/>
</dbReference>
<dbReference type="InterPro" id="IPR042242">
    <property type="entry name" value="RecO_C"/>
</dbReference>
<evidence type="ECO:0000256" key="3">
    <source>
        <dbReference type="ARBA" id="ARBA00022763"/>
    </source>
</evidence>
<keyword evidence="3 7" id="KW-0227">DNA damage</keyword>
<keyword evidence="10" id="KW-1185">Reference proteome</keyword>
<gene>
    <name evidence="7 9" type="primary">recO</name>
    <name evidence="9" type="ORF">ACFQ2F_09610</name>
</gene>
<dbReference type="EMBL" id="JBHTJO010000001">
    <property type="protein sequence ID" value="MFD0987350.1"/>
    <property type="molecule type" value="Genomic_DNA"/>
</dbReference>